<proteinExistence type="predicted"/>
<protein>
    <submittedName>
        <fullName evidence="2">Uncharacterized protein</fullName>
    </submittedName>
</protein>
<reference evidence="3" key="1">
    <citation type="journal article" date="2015" name="J. Biotechnol.">
        <title>Complete genome sequence of Streptomyces ambofaciens ATCC 23877, the spiramycin producer.</title>
        <authorList>
            <person name="Thibessard A."/>
            <person name="Haas D."/>
            <person name="Gerbaud C."/>
            <person name="Aigle B."/>
            <person name="Lautru S."/>
            <person name="Pernodet J.L."/>
            <person name="Leblond P."/>
        </authorList>
    </citation>
    <scope>NUCLEOTIDE SEQUENCE [LARGE SCALE GENOMIC DNA]</scope>
    <source>
        <strain evidence="3">ATCC 23877 / 3486 / DSM 40053 / JCM 4204 / NBRC 12836 / NRRL B-2516</strain>
    </source>
</reference>
<accession>A0A0K2AXP4</accession>
<organism evidence="2 3">
    <name type="scientific">Streptomyces ambofaciens (strain ATCC 23877 / 3486 / DSM 40053 / JCM 4204 / NBRC 12836 / NRRL B-2516)</name>
    <dbReference type="NCBI Taxonomy" id="278992"/>
    <lineage>
        <taxon>Bacteria</taxon>
        <taxon>Bacillati</taxon>
        <taxon>Actinomycetota</taxon>
        <taxon>Actinomycetes</taxon>
        <taxon>Kitasatosporales</taxon>
        <taxon>Streptomycetaceae</taxon>
        <taxon>Streptomyces</taxon>
    </lineage>
</organism>
<dbReference type="KEGG" id="samb:SAM23877_4759"/>
<dbReference type="AlphaFoldDB" id="A0A0K2AXP4"/>
<evidence type="ECO:0000313" key="2">
    <source>
        <dbReference type="EMBL" id="AKZ57804.1"/>
    </source>
</evidence>
<feature type="region of interest" description="Disordered" evidence="1">
    <location>
        <begin position="22"/>
        <end position="60"/>
    </location>
</feature>
<name>A0A0K2AXP4_STRA7</name>
<sequence length="60" mass="6122">MARGGDYALALCVTVRSLHAERDERGLHVPSRTAAPEPGRSGAPSVCGSVDLPPPVARGG</sequence>
<evidence type="ECO:0000313" key="3">
    <source>
        <dbReference type="Proteomes" id="UP000061018"/>
    </source>
</evidence>
<dbReference type="EMBL" id="CP012382">
    <property type="protein sequence ID" value="AKZ57804.1"/>
    <property type="molecule type" value="Genomic_DNA"/>
</dbReference>
<dbReference type="Proteomes" id="UP000061018">
    <property type="component" value="Chromosome"/>
</dbReference>
<evidence type="ECO:0000256" key="1">
    <source>
        <dbReference type="SAM" id="MobiDB-lite"/>
    </source>
</evidence>
<gene>
    <name evidence="2" type="ORF">SAM23877_4759</name>
</gene>